<organism evidence="2">
    <name type="scientific">Darwinula stevensoni</name>
    <dbReference type="NCBI Taxonomy" id="69355"/>
    <lineage>
        <taxon>Eukaryota</taxon>
        <taxon>Metazoa</taxon>
        <taxon>Ecdysozoa</taxon>
        <taxon>Arthropoda</taxon>
        <taxon>Crustacea</taxon>
        <taxon>Oligostraca</taxon>
        <taxon>Ostracoda</taxon>
        <taxon>Podocopa</taxon>
        <taxon>Podocopida</taxon>
        <taxon>Darwinulocopina</taxon>
        <taxon>Darwinuloidea</taxon>
        <taxon>Darwinulidae</taxon>
        <taxon>Darwinula</taxon>
    </lineage>
</organism>
<keyword evidence="3" id="KW-1185">Reference proteome</keyword>
<name>A0A7R9AG36_9CRUS</name>
<evidence type="ECO:0000256" key="1">
    <source>
        <dbReference type="SAM" id="MobiDB-lite"/>
    </source>
</evidence>
<proteinExistence type="predicted"/>
<feature type="region of interest" description="Disordered" evidence="1">
    <location>
        <begin position="107"/>
        <end position="130"/>
    </location>
</feature>
<reference evidence="2" key="1">
    <citation type="submission" date="2020-11" db="EMBL/GenBank/DDBJ databases">
        <authorList>
            <person name="Tran Van P."/>
        </authorList>
    </citation>
    <scope>NUCLEOTIDE SEQUENCE</scope>
</reference>
<evidence type="ECO:0000313" key="2">
    <source>
        <dbReference type="EMBL" id="CAD7253358.1"/>
    </source>
</evidence>
<protein>
    <submittedName>
        <fullName evidence="2">Uncharacterized protein</fullName>
    </submittedName>
</protein>
<feature type="compositionally biased region" description="Polar residues" evidence="1">
    <location>
        <begin position="107"/>
        <end position="123"/>
    </location>
</feature>
<gene>
    <name evidence="2" type="ORF">DSTB1V02_LOCUS13108</name>
</gene>
<sequence>MKTVLGNPMEFPQPFCSAIFSVKTADEAEQRLLALHDRCEERQIPTAFVTEVIEEAAAIQGAFEEEGMKSEVAIMKVPAHQEICDLPNEINLLSLVKVDIDTDEISSTTAIPGTQHPPNSSLEKNTDEHG</sequence>
<evidence type="ECO:0000313" key="3">
    <source>
        <dbReference type="Proteomes" id="UP000677054"/>
    </source>
</evidence>
<dbReference type="EMBL" id="CAJPEV010005713">
    <property type="protein sequence ID" value="CAG0903439.1"/>
    <property type="molecule type" value="Genomic_DNA"/>
</dbReference>
<accession>A0A7R9AG36</accession>
<dbReference type="EMBL" id="LR905230">
    <property type="protein sequence ID" value="CAD7253358.1"/>
    <property type="molecule type" value="Genomic_DNA"/>
</dbReference>
<dbReference type="AlphaFoldDB" id="A0A7R9AG36"/>
<dbReference type="Proteomes" id="UP000677054">
    <property type="component" value="Unassembled WGS sequence"/>
</dbReference>